<evidence type="ECO:0000256" key="1">
    <source>
        <dbReference type="ARBA" id="ARBA00004141"/>
    </source>
</evidence>
<keyword evidence="8" id="KW-1185">Reference proteome</keyword>
<feature type="compositionally biased region" description="Basic and acidic residues" evidence="5">
    <location>
        <begin position="331"/>
        <end position="340"/>
    </location>
</feature>
<feature type="transmembrane region" description="Helical" evidence="6">
    <location>
        <begin position="239"/>
        <end position="261"/>
    </location>
</feature>
<feature type="transmembrane region" description="Helical" evidence="6">
    <location>
        <begin position="80"/>
        <end position="101"/>
    </location>
</feature>
<evidence type="ECO:0008006" key="9">
    <source>
        <dbReference type="Google" id="ProtNLM"/>
    </source>
</evidence>
<dbReference type="OrthoDB" id="5384040at2759"/>
<dbReference type="Pfam" id="PF04479">
    <property type="entry name" value="RTA1"/>
    <property type="match status" value="1"/>
</dbReference>
<dbReference type="PANTHER" id="PTHR31465:SF15">
    <property type="entry name" value="LIPID TRANSPORTER ATNI-RELATED"/>
    <property type="match status" value="1"/>
</dbReference>
<feature type="transmembrane region" description="Helical" evidence="6">
    <location>
        <begin position="281"/>
        <end position="307"/>
    </location>
</feature>
<evidence type="ECO:0000256" key="3">
    <source>
        <dbReference type="ARBA" id="ARBA00022989"/>
    </source>
</evidence>
<reference evidence="7" key="1">
    <citation type="journal article" date="2020" name="Stud. Mycol.">
        <title>101 Dothideomycetes genomes: a test case for predicting lifestyles and emergence of pathogens.</title>
        <authorList>
            <person name="Haridas S."/>
            <person name="Albert R."/>
            <person name="Binder M."/>
            <person name="Bloem J."/>
            <person name="Labutti K."/>
            <person name="Salamov A."/>
            <person name="Andreopoulos B."/>
            <person name="Baker S."/>
            <person name="Barry K."/>
            <person name="Bills G."/>
            <person name="Bluhm B."/>
            <person name="Cannon C."/>
            <person name="Castanera R."/>
            <person name="Culley D."/>
            <person name="Daum C."/>
            <person name="Ezra D."/>
            <person name="Gonzalez J."/>
            <person name="Henrissat B."/>
            <person name="Kuo A."/>
            <person name="Liang C."/>
            <person name="Lipzen A."/>
            <person name="Lutzoni F."/>
            <person name="Magnuson J."/>
            <person name="Mondo S."/>
            <person name="Nolan M."/>
            <person name="Ohm R."/>
            <person name="Pangilinan J."/>
            <person name="Park H.-J."/>
            <person name="Ramirez L."/>
            <person name="Alfaro M."/>
            <person name="Sun H."/>
            <person name="Tritt A."/>
            <person name="Yoshinaga Y."/>
            <person name="Zwiers L.-H."/>
            <person name="Turgeon B."/>
            <person name="Goodwin S."/>
            <person name="Spatafora J."/>
            <person name="Crous P."/>
            <person name="Grigoriev I."/>
        </authorList>
    </citation>
    <scope>NUCLEOTIDE SEQUENCE</scope>
    <source>
        <strain evidence="7">CBS 122681</strain>
    </source>
</reference>
<name>A0A6A6T8N6_9PLEO</name>
<organism evidence="7 8">
    <name type="scientific">Lophiostoma macrostomum CBS 122681</name>
    <dbReference type="NCBI Taxonomy" id="1314788"/>
    <lineage>
        <taxon>Eukaryota</taxon>
        <taxon>Fungi</taxon>
        <taxon>Dikarya</taxon>
        <taxon>Ascomycota</taxon>
        <taxon>Pezizomycotina</taxon>
        <taxon>Dothideomycetes</taxon>
        <taxon>Pleosporomycetidae</taxon>
        <taxon>Pleosporales</taxon>
        <taxon>Lophiostomataceae</taxon>
        <taxon>Lophiostoma</taxon>
    </lineage>
</organism>
<evidence type="ECO:0000313" key="7">
    <source>
        <dbReference type="EMBL" id="KAF2655218.1"/>
    </source>
</evidence>
<dbReference type="AlphaFoldDB" id="A0A6A6T8N6"/>
<protein>
    <recommendedName>
        <fullName evidence="9">RTA1-domain-containing protein</fullName>
    </recommendedName>
</protein>
<evidence type="ECO:0000256" key="4">
    <source>
        <dbReference type="ARBA" id="ARBA00023136"/>
    </source>
</evidence>
<gene>
    <name evidence="7" type="ORF">K491DRAFT_693106</name>
</gene>
<evidence type="ECO:0000313" key="8">
    <source>
        <dbReference type="Proteomes" id="UP000799324"/>
    </source>
</evidence>
<feature type="transmembrane region" description="Helical" evidence="6">
    <location>
        <begin position="50"/>
        <end position="73"/>
    </location>
</feature>
<dbReference type="Proteomes" id="UP000799324">
    <property type="component" value="Unassembled WGS sequence"/>
</dbReference>
<keyword evidence="4 6" id="KW-0472">Membrane</keyword>
<feature type="transmembrane region" description="Helical" evidence="6">
    <location>
        <begin position="196"/>
        <end position="218"/>
    </location>
</feature>
<dbReference type="InterPro" id="IPR007568">
    <property type="entry name" value="RTA1"/>
</dbReference>
<evidence type="ECO:0000256" key="6">
    <source>
        <dbReference type="SAM" id="Phobius"/>
    </source>
</evidence>
<dbReference type="GO" id="GO:0016020">
    <property type="term" value="C:membrane"/>
    <property type="evidence" value="ECO:0007669"/>
    <property type="project" value="UniProtKB-SubCell"/>
</dbReference>
<keyword evidence="2 6" id="KW-0812">Transmembrane</keyword>
<dbReference type="EMBL" id="MU004352">
    <property type="protein sequence ID" value="KAF2655218.1"/>
    <property type="molecule type" value="Genomic_DNA"/>
</dbReference>
<feature type="compositionally biased region" description="Basic and acidic residues" evidence="5">
    <location>
        <begin position="311"/>
        <end position="322"/>
    </location>
</feature>
<keyword evidence="3 6" id="KW-1133">Transmembrane helix</keyword>
<comment type="subcellular location">
    <subcellularLocation>
        <location evidence="1">Membrane</location>
        <topology evidence="1">Multi-pass membrane protein</topology>
    </subcellularLocation>
</comment>
<dbReference type="PANTHER" id="PTHR31465">
    <property type="entry name" value="PROTEIN RTA1-RELATED"/>
    <property type="match status" value="1"/>
</dbReference>
<feature type="transmembrane region" description="Helical" evidence="6">
    <location>
        <begin position="107"/>
        <end position="136"/>
    </location>
</feature>
<sequence>MPSPTSTTPSTTTSTSTSSATASCITATPGKYGYVPPDACNAQWAYAPSFAAAIAFTLIFSLLTIAQLILAFLHRKPFCWVIIMGVAWELVAFVTRAIGAHDQQSQAYAYCASLFFLLAPLWLNAFVYMTAGRLIYTFHPSAEKRVFGIKAISIGKYFVWLDVLSFLVQGTGGSMLSPGGSANTMKLGKNIYMTGVGIQEIFIILFTGLIVGFHLDMLKAERAAGNLGKGSTRSSEGRLGWKWLTYALYAVLVLISIRIIYRLVEFSAGADVSNPLPYHEGYALGLDAVPMVVAFLILTVIHPGLVLKGPESEFPSRKERKAEKKTRKEARKAEKMERKKGYGAGGNTAYAPMPMENESASENMRLTGDVEMGGLRRDDGVGYEAPVNAEGYHYYTSPR</sequence>
<accession>A0A6A6T8N6</accession>
<feature type="region of interest" description="Disordered" evidence="5">
    <location>
        <begin position="311"/>
        <end position="354"/>
    </location>
</feature>
<proteinExistence type="predicted"/>
<evidence type="ECO:0000256" key="5">
    <source>
        <dbReference type="SAM" id="MobiDB-lite"/>
    </source>
</evidence>
<evidence type="ECO:0000256" key="2">
    <source>
        <dbReference type="ARBA" id="ARBA00022692"/>
    </source>
</evidence>
<feature type="transmembrane region" description="Helical" evidence="6">
    <location>
        <begin position="157"/>
        <end position="176"/>
    </location>
</feature>